<organism evidence="1 2">
    <name type="scientific">Rhododendron molle</name>
    <name type="common">Chinese azalea</name>
    <name type="synonym">Azalea mollis</name>
    <dbReference type="NCBI Taxonomy" id="49168"/>
    <lineage>
        <taxon>Eukaryota</taxon>
        <taxon>Viridiplantae</taxon>
        <taxon>Streptophyta</taxon>
        <taxon>Embryophyta</taxon>
        <taxon>Tracheophyta</taxon>
        <taxon>Spermatophyta</taxon>
        <taxon>Magnoliopsida</taxon>
        <taxon>eudicotyledons</taxon>
        <taxon>Gunneridae</taxon>
        <taxon>Pentapetalae</taxon>
        <taxon>asterids</taxon>
        <taxon>Ericales</taxon>
        <taxon>Ericaceae</taxon>
        <taxon>Ericoideae</taxon>
        <taxon>Rhodoreae</taxon>
        <taxon>Rhododendron</taxon>
    </lineage>
</organism>
<accession>A0ACC0Q664</accession>
<dbReference type="Proteomes" id="UP001062846">
    <property type="component" value="Chromosome 1"/>
</dbReference>
<evidence type="ECO:0000313" key="1">
    <source>
        <dbReference type="EMBL" id="KAI8572931.1"/>
    </source>
</evidence>
<evidence type="ECO:0000313" key="2">
    <source>
        <dbReference type="Proteomes" id="UP001062846"/>
    </source>
</evidence>
<comment type="caution">
    <text evidence="1">The sequence shown here is derived from an EMBL/GenBank/DDBJ whole genome shotgun (WGS) entry which is preliminary data.</text>
</comment>
<dbReference type="EMBL" id="CM046388">
    <property type="protein sequence ID" value="KAI8572931.1"/>
    <property type="molecule type" value="Genomic_DNA"/>
</dbReference>
<name>A0ACC0Q664_RHOML</name>
<proteinExistence type="predicted"/>
<keyword evidence="2" id="KW-1185">Reference proteome</keyword>
<protein>
    <submittedName>
        <fullName evidence="1">Uncharacterized protein</fullName>
    </submittedName>
</protein>
<sequence>MVHTSFLLIYFYEHFSIIALVLQNFLVAAQRSRVEQWYGASSNASWYEVCDITAKFTPRPYKSASPRGVGMG</sequence>
<reference evidence="1" key="1">
    <citation type="submission" date="2022-02" db="EMBL/GenBank/DDBJ databases">
        <title>Plant Genome Project.</title>
        <authorList>
            <person name="Zhang R.-G."/>
        </authorList>
    </citation>
    <scope>NUCLEOTIDE SEQUENCE</scope>
    <source>
        <strain evidence="1">AT1</strain>
    </source>
</reference>
<gene>
    <name evidence="1" type="ORF">RHMOL_Rhmol01G0239300</name>
</gene>